<dbReference type="Proteomes" id="UP001303046">
    <property type="component" value="Unassembled WGS sequence"/>
</dbReference>
<sequence>MLIITNWLMLNFILTKQQSRLHQKIHDYLTVCSIVSSAKIRISAATAQSKIHDQYVVSRYPGSISGASAIRDNNLTLPPITKVQHSR</sequence>
<name>A0ABR1CNF7_NECAM</name>
<keyword evidence="2" id="KW-1185">Reference proteome</keyword>
<accession>A0ABR1CNF7</accession>
<protein>
    <submittedName>
        <fullName evidence="1">Uncharacterized protein</fullName>
    </submittedName>
</protein>
<reference evidence="1 2" key="1">
    <citation type="submission" date="2023-08" db="EMBL/GenBank/DDBJ databases">
        <title>A Necator americanus chromosomal reference genome.</title>
        <authorList>
            <person name="Ilik V."/>
            <person name="Petrzelkova K.J."/>
            <person name="Pardy F."/>
            <person name="Fuh T."/>
            <person name="Niatou-Singa F.S."/>
            <person name="Gouil Q."/>
            <person name="Baker L."/>
            <person name="Ritchie M.E."/>
            <person name="Jex A.R."/>
            <person name="Gazzola D."/>
            <person name="Li H."/>
            <person name="Toshio Fujiwara R."/>
            <person name="Zhan B."/>
            <person name="Aroian R.V."/>
            <person name="Pafco B."/>
            <person name="Schwarz E.M."/>
        </authorList>
    </citation>
    <scope>NUCLEOTIDE SEQUENCE [LARGE SCALE GENOMIC DNA]</scope>
    <source>
        <strain evidence="1 2">Aroian</strain>
        <tissue evidence="1">Whole animal</tissue>
    </source>
</reference>
<proteinExistence type="predicted"/>
<evidence type="ECO:0000313" key="2">
    <source>
        <dbReference type="Proteomes" id="UP001303046"/>
    </source>
</evidence>
<comment type="caution">
    <text evidence="1">The sequence shown here is derived from an EMBL/GenBank/DDBJ whole genome shotgun (WGS) entry which is preliminary data.</text>
</comment>
<dbReference type="EMBL" id="JAVFWL010000003">
    <property type="protein sequence ID" value="KAK6739877.1"/>
    <property type="molecule type" value="Genomic_DNA"/>
</dbReference>
<gene>
    <name evidence="1" type="primary">Necator_chrIII.g9162</name>
    <name evidence="1" type="ORF">RB195_008397</name>
</gene>
<organism evidence="1 2">
    <name type="scientific">Necator americanus</name>
    <name type="common">Human hookworm</name>
    <dbReference type="NCBI Taxonomy" id="51031"/>
    <lineage>
        <taxon>Eukaryota</taxon>
        <taxon>Metazoa</taxon>
        <taxon>Ecdysozoa</taxon>
        <taxon>Nematoda</taxon>
        <taxon>Chromadorea</taxon>
        <taxon>Rhabditida</taxon>
        <taxon>Rhabditina</taxon>
        <taxon>Rhabditomorpha</taxon>
        <taxon>Strongyloidea</taxon>
        <taxon>Ancylostomatidae</taxon>
        <taxon>Bunostominae</taxon>
        <taxon>Necator</taxon>
    </lineage>
</organism>
<evidence type="ECO:0000313" key="1">
    <source>
        <dbReference type="EMBL" id="KAK6739877.1"/>
    </source>
</evidence>